<dbReference type="Proteomes" id="UP000887540">
    <property type="component" value="Unplaced"/>
</dbReference>
<dbReference type="AlphaFoldDB" id="A0A914E125"/>
<dbReference type="GO" id="GO:0046677">
    <property type="term" value="P:response to antibiotic"/>
    <property type="evidence" value="ECO:0007669"/>
    <property type="project" value="InterPro"/>
</dbReference>
<organism evidence="1 2">
    <name type="scientific">Acrobeloides nanus</name>
    <dbReference type="NCBI Taxonomy" id="290746"/>
    <lineage>
        <taxon>Eukaryota</taxon>
        <taxon>Metazoa</taxon>
        <taxon>Ecdysozoa</taxon>
        <taxon>Nematoda</taxon>
        <taxon>Chromadorea</taxon>
        <taxon>Rhabditida</taxon>
        <taxon>Tylenchina</taxon>
        <taxon>Cephalobomorpha</taxon>
        <taxon>Cephaloboidea</taxon>
        <taxon>Cephalobidae</taxon>
        <taxon>Acrobeloides</taxon>
    </lineage>
</organism>
<dbReference type="PANTHER" id="PTHR31299:SF0">
    <property type="entry name" value="ESTERASE, PUTATIVE (AFU_ORTHOLOGUE AFUA_1G05850)-RELATED"/>
    <property type="match status" value="1"/>
</dbReference>
<evidence type="ECO:0000313" key="2">
    <source>
        <dbReference type="WBParaSite" id="ACRNAN_scaffold49.g10175.t1"/>
    </source>
</evidence>
<sequence length="482" mass="54957">MSKWVSSIPDYKQQAKEKLKSLIENFYPDESESLEPGSLGAGISAKQDTRDDRLTALISAAAEPLPDFNSSDFGKFFDRFGNRRVVLLGEASHGTSDFYRARAEITKRLIQEHGFNIVAAEADWPDMSAVDRYIRHHSARVGAEPPFQRFPTWMWRNTDFADLVTWMREYNINHVPEKRVGIYGLDMYSMRESMAIVLEYLDNVDPQAAAEARERYACLMPFVREPSSYGIAVLSGGHKKCEKEVIRQCKELLKKRLEYSALDGYSFFDANMNAKLVESAEKYYRTMYYGGGKSWNLRDTHMFDTLEGILEAMGPESKAIVWAHNSHIGDARYTDMGIRRQQVNIGQFVKERFGDQAALIGFGTHTGTVAAASNWGGPMQVKKVVPSREDSYEWLCHNTQKSRFLLDLTKDKSLNKHLSDPRMERFIGVVYKPETELMSHYSHASLPQQFDAYVWFDETKAVTPLAPSMIKSGEPETYPFGL</sequence>
<evidence type="ECO:0000313" key="1">
    <source>
        <dbReference type="Proteomes" id="UP000887540"/>
    </source>
</evidence>
<dbReference type="InterPro" id="IPR014622">
    <property type="entry name" value="UCP036794_erythomycin"/>
</dbReference>
<dbReference type="CDD" id="cd14728">
    <property type="entry name" value="Ere-like"/>
    <property type="match status" value="1"/>
</dbReference>
<dbReference type="Gene3D" id="1.20.1440.30">
    <property type="entry name" value="Biosynthetic Protein domain"/>
    <property type="match status" value="1"/>
</dbReference>
<dbReference type="Gene3D" id="3.30.1870.10">
    <property type="entry name" value="EreA-like, domain 2"/>
    <property type="match status" value="1"/>
</dbReference>
<reference evidence="2" key="1">
    <citation type="submission" date="2022-11" db="UniProtKB">
        <authorList>
            <consortium name="WormBaseParasite"/>
        </authorList>
    </citation>
    <scope>IDENTIFICATION</scope>
</reference>
<dbReference type="SUPFAM" id="SSF159501">
    <property type="entry name" value="EreA/ChaN-like"/>
    <property type="match status" value="1"/>
</dbReference>
<dbReference type="Pfam" id="PF05139">
    <property type="entry name" value="Erythro_esteras"/>
    <property type="match status" value="1"/>
</dbReference>
<proteinExistence type="predicted"/>
<keyword evidence="1" id="KW-1185">Reference proteome</keyword>
<dbReference type="Gene3D" id="3.40.1660.10">
    <property type="entry name" value="EreA-like (biosynthetic domain)"/>
    <property type="match status" value="1"/>
</dbReference>
<protein>
    <submittedName>
        <fullName evidence="2">Erythromycin esterase</fullName>
    </submittedName>
</protein>
<dbReference type="PIRSF" id="PIRSF036794">
    <property type="entry name" value="UCP_erythr_ester"/>
    <property type="match status" value="1"/>
</dbReference>
<dbReference type="InterPro" id="IPR052036">
    <property type="entry name" value="Hydrolase/PRTase-associated"/>
</dbReference>
<dbReference type="InterPro" id="IPR007815">
    <property type="entry name" value="Emycin_Estase"/>
</dbReference>
<dbReference type="PANTHER" id="PTHR31299">
    <property type="entry name" value="ESTERASE, PUTATIVE (AFU_ORTHOLOGUE AFUA_1G05850)-RELATED"/>
    <property type="match status" value="1"/>
</dbReference>
<dbReference type="WBParaSite" id="ACRNAN_scaffold49.g10175.t1">
    <property type="protein sequence ID" value="ACRNAN_scaffold49.g10175.t1"/>
    <property type="gene ID" value="ACRNAN_scaffold49.g10175"/>
</dbReference>
<accession>A0A914E125</accession>
<name>A0A914E125_9BILA</name>